<evidence type="ECO:0000256" key="1">
    <source>
        <dbReference type="ARBA" id="ARBA00022729"/>
    </source>
</evidence>
<dbReference type="InterPro" id="IPR051670">
    <property type="entry name" value="TNF_chemokine_rcpt-like"/>
</dbReference>
<feature type="signal peptide" evidence="8">
    <location>
        <begin position="1"/>
        <end position="22"/>
    </location>
</feature>
<accession>A0A6P7WUQ0</accession>
<evidence type="ECO:0000256" key="7">
    <source>
        <dbReference type="SAM" id="Phobius"/>
    </source>
</evidence>
<dbReference type="OrthoDB" id="9450607at2759"/>
<dbReference type="Gene3D" id="2.10.50.10">
    <property type="entry name" value="Tumor Necrosis Factor Receptor, subunit A, domain 2"/>
    <property type="match status" value="1"/>
</dbReference>
<dbReference type="GO" id="GO:0005031">
    <property type="term" value="F:tumor necrosis factor receptor activity"/>
    <property type="evidence" value="ECO:0007669"/>
    <property type="project" value="TreeGrafter"/>
</dbReference>
<sequence>MGGLELVLHAIKLLLLTRFGSAAMEPRQFPAPYRPLGGKCNTSEHEYLHEGKWCCSKCPPGEYAADRCSETNNTICRTCPMNSYTSEWHTHFACIQCSPKCKGDLVEKQPCGPRSPRICQCKPGYRCQNRTVYSKPCQQCLWISNSTKYPNTLTFQPTSSPPLTSCTELRVFNSTTGECITTLHCLHPVTRTVDKACEQQKSWSLLAPQAVLALLLLSMVTLLLAALLFHRRKVKVPCLKKVFQSCSRFSEGNENHLVDAFASHHPLCDWTGNDTSDPGPITPGSSEKLLEIPAELHPRTEVALQPNIKAEGYGVLGSLSIYNPSTVFIGYITTLTNSGPLVEDQFSKDELKYPKQEENLSVEKEPPSQHQEGLEKSLIPIQEECQHNQGK</sequence>
<evidence type="ECO:0000313" key="10">
    <source>
        <dbReference type="Proteomes" id="UP000515156"/>
    </source>
</evidence>
<keyword evidence="1 8" id="KW-0732">Signal</keyword>
<name>A0A6P7WUQ0_9AMPH</name>
<feature type="disulfide bond" evidence="5">
    <location>
        <begin position="55"/>
        <end position="68"/>
    </location>
</feature>
<dbReference type="Proteomes" id="UP000515156">
    <property type="component" value="Chromosome 14"/>
</dbReference>
<dbReference type="GO" id="GO:0042129">
    <property type="term" value="P:regulation of T cell proliferation"/>
    <property type="evidence" value="ECO:0007669"/>
    <property type="project" value="TreeGrafter"/>
</dbReference>
<dbReference type="PROSITE" id="PS00652">
    <property type="entry name" value="TNFR_NGFR_1"/>
    <property type="match status" value="2"/>
</dbReference>
<evidence type="ECO:0000313" key="12">
    <source>
        <dbReference type="RefSeq" id="XP_030044120.1"/>
    </source>
</evidence>
<evidence type="ECO:0000256" key="4">
    <source>
        <dbReference type="ARBA" id="ARBA00023180"/>
    </source>
</evidence>
<gene>
    <name evidence="11 12" type="primary">LOC115458360</name>
</gene>
<evidence type="ECO:0000313" key="11">
    <source>
        <dbReference type="RefSeq" id="XP_030044118.1"/>
    </source>
</evidence>
<feature type="disulfide bond" evidence="5">
    <location>
        <begin position="101"/>
        <end position="119"/>
    </location>
</feature>
<keyword evidence="10" id="KW-1185">Reference proteome</keyword>
<feature type="repeat" description="TNFR-Cys" evidence="5">
    <location>
        <begin position="78"/>
        <end position="119"/>
    </location>
</feature>
<dbReference type="GO" id="GO:0150079">
    <property type="term" value="P:negative regulation of neuroinflammatory response"/>
    <property type="evidence" value="ECO:0007669"/>
    <property type="project" value="TreeGrafter"/>
</dbReference>
<keyword evidence="2" id="KW-0677">Repeat</keyword>
<dbReference type="InterPro" id="IPR001368">
    <property type="entry name" value="TNFR/NGFR_Cys_rich_reg"/>
</dbReference>
<dbReference type="GO" id="GO:0008630">
    <property type="term" value="P:intrinsic apoptotic signaling pathway in response to DNA damage"/>
    <property type="evidence" value="ECO:0007669"/>
    <property type="project" value="TreeGrafter"/>
</dbReference>
<feature type="domain" description="TNFR-Cys" evidence="9">
    <location>
        <begin position="78"/>
        <end position="119"/>
    </location>
</feature>
<proteinExistence type="predicted"/>
<dbReference type="GO" id="GO:0051044">
    <property type="term" value="P:positive regulation of membrane protein ectodomain proteolysis"/>
    <property type="evidence" value="ECO:0007669"/>
    <property type="project" value="TreeGrafter"/>
</dbReference>
<evidence type="ECO:0000256" key="5">
    <source>
        <dbReference type="PROSITE-ProRule" id="PRU00206"/>
    </source>
</evidence>
<organism evidence="10 11">
    <name type="scientific">Microcaecilia unicolor</name>
    <dbReference type="NCBI Taxonomy" id="1415580"/>
    <lineage>
        <taxon>Eukaryota</taxon>
        <taxon>Metazoa</taxon>
        <taxon>Chordata</taxon>
        <taxon>Craniata</taxon>
        <taxon>Vertebrata</taxon>
        <taxon>Euteleostomi</taxon>
        <taxon>Amphibia</taxon>
        <taxon>Gymnophiona</taxon>
        <taxon>Siphonopidae</taxon>
        <taxon>Microcaecilia</taxon>
    </lineage>
</organism>
<dbReference type="GO" id="GO:0097191">
    <property type="term" value="P:extrinsic apoptotic signaling pathway"/>
    <property type="evidence" value="ECO:0007669"/>
    <property type="project" value="TreeGrafter"/>
</dbReference>
<feature type="chain" id="PRO_5044652380" evidence="8">
    <location>
        <begin position="23"/>
        <end position="391"/>
    </location>
</feature>
<feature type="transmembrane region" description="Helical" evidence="7">
    <location>
        <begin position="210"/>
        <end position="230"/>
    </location>
</feature>
<dbReference type="KEGG" id="muo:115458360"/>
<dbReference type="RefSeq" id="XP_030044120.1">
    <property type="nucleotide sequence ID" value="XM_030188260.1"/>
</dbReference>
<dbReference type="PANTHER" id="PTHR47386">
    <property type="entry name" value="TUMOR NECROSIS FACTOR RECEPTOR SUPERFAMILY MEMBER 1B"/>
    <property type="match status" value="1"/>
</dbReference>
<dbReference type="GO" id="GO:0043120">
    <property type="term" value="F:tumor necrosis factor binding"/>
    <property type="evidence" value="ECO:0007669"/>
    <property type="project" value="TreeGrafter"/>
</dbReference>
<dbReference type="SUPFAM" id="SSF57586">
    <property type="entry name" value="TNF receptor-like"/>
    <property type="match status" value="2"/>
</dbReference>
<evidence type="ECO:0000256" key="2">
    <source>
        <dbReference type="ARBA" id="ARBA00022737"/>
    </source>
</evidence>
<dbReference type="GO" id="GO:0031643">
    <property type="term" value="P:positive regulation of myelination"/>
    <property type="evidence" value="ECO:0007669"/>
    <property type="project" value="TreeGrafter"/>
</dbReference>
<evidence type="ECO:0000256" key="3">
    <source>
        <dbReference type="ARBA" id="ARBA00023157"/>
    </source>
</evidence>
<evidence type="ECO:0000256" key="8">
    <source>
        <dbReference type="SAM" id="SignalP"/>
    </source>
</evidence>
<feature type="region of interest" description="Disordered" evidence="6">
    <location>
        <begin position="356"/>
        <end position="391"/>
    </location>
</feature>
<dbReference type="GO" id="GO:0002724">
    <property type="term" value="P:regulation of T cell cytokine production"/>
    <property type="evidence" value="ECO:0007669"/>
    <property type="project" value="TreeGrafter"/>
</dbReference>
<keyword evidence="7" id="KW-0812">Transmembrane</keyword>
<feature type="domain" description="TNFR-Cys" evidence="9">
    <location>
        <begin position="39"/>
        <end position="76"/>
    </location>
</feature>
<feature type="disulfide bond" evidence="5">
    <location>
        <begin position="58"/>
        <end position="76"/>
    </location>
</feature>
<feature type="compositionally biased region" description="Basic and acidic residues" evidence="6">
    <location>
        <begin position="356"/>
        <end position="375"/>
    </location>
</feature>
<keyword evidence="7" id="KW-1133">Transmembrane helix</keyword>
<dbReference type="GO" id="GO:0048714">
    <property type="term" value="P:positive regulation of oligodendrocyte differentiation"/>
    <property type="evidence" value="ECO:0007669"/>
    <property type="project" value="TreeGrafter"/>
</dbReference>
<keyword evidence="3 5" id="KW-1015">Disulfide bond</keyword>
<dbReference type="AlphaFoldDB" id="A0A6P7WUQ0"/>
<evidence type="ECO:0000256" key="6">
    <source>
        <dbReference type="SAM" id="MobiDB-lite"/>
    </source>
</evidence>
<dbReference type="Pfam" id="PF00020">
    <property type="entry name" value="TNFR_c6"/>
    <property type="match status" value="1"/>
</dbReference>
<dbReference type="RefSeq" id="XP_030044118.1">
    <property type="nucleotide sequence ID" value="XM_030188258.1"/>
</dbReference>
<dbReference type="PROSITE" id="PS50050">
    <property type="entry name" value="TNFR_NGFR_2"/>
    <property type="match status" value="2"/>
</dbReference>
<evidence type="ECO:0000259" key="9">
    <source>
        <dbReference type="PROSITE" id="PS50050"/>
    </source>
</evidence>
<protein>
    <submittedName>
        <fullName evidence="11 12">Tumor necrosis factor receptor superfamily member 3-like</fullName>
    </submittedName>
</protein>
<comment type="caution">
    <text evidence="5">Lacks conserved residue(s) required for the propagation of feature annotation.</text>
</comment>
<feature type="repeat" description="TNFR-Cys" evidence="5">
    <location>
        <begin position="39"/>
        <end position="76"/>
    </location>
</feature>
<dbReference type="GeneID" id="115458360"/>
<dbReference type="PANTHER" id="PTHR47386:SF1">
    <property type="entry name" value="TUMOR NECROSIS FACTOR RECEPTOR SUPERFAMILY MEMBER 1B"/>
    <property type="match status" value="1"/>
</dbReference>
<feature type="disulfide bond" evidence="5">
    <location>
        <begin position="79"/>
        <end position="94"/>
    </location>
</feature>
<reference evidence="11 12" key="1">
    <citation type="submission" date="2025-04" db="UniProtKB">
        <authorList>
            <consortium name="RefSeq"/>
        </authorList>
    </citation>
    <scope>IDENTIFICATION</scope>
</reference>
<keyword evidence="7" id="KW-0472">Membrane</keyword>
<dbReference type="SMART" id="SM00208">
    <property type="entry name" value="TNFR"/>
    <property type="match status" value="2"/>
</dbReference>
<keyword evidence="4" id="KW-0325">Glycoprotein</keyword>